<dbReference type="RefSeq" id="WP_091311812.1">
    <property type="nucleotide sequence ID" value="NZ_CBCSJU010000004.1"/>
</dbReference>
<dbReference type="PANTHER" id="PTHR45266">
    <property type="entry name" value="OXALOACETATE DECARBOXYLASE ALPHA CHAIN"/>
    <property type="match status" value="1"/>
</dbReference>
<dbReference type="Proteomes" id="UP000199702">
    <property type="component" value="Unassembled WGS sequence"/>
</dbReference>
<dbReference type="SUPFAM" id="SSF51230">
    <property type="entry name" value="Single hybrid motif"/>
    <property type="match status" value="1"/>
</dbReference>
<dbReference type="OrthoDB" id="9812676at2"/>
<dbReference type="PANTHER" id="PTHR45266:SF3">
    <property type="entry name" value="OXALOACETATE DECARBOXYLASE ALPHA CHAIN"/>
    <property type="match status" value="1"/>
</dbReference>
<protein>
    <submittedName>
        <fullName evidence="3">Biotin-requiring enzyme</fullName>
    </submittedName>
</protein>
<dbReference type="Gene3D" id="2.40.50.100">
    <property type="match status" value="1"/>
</dbReference>
<accession>A0A1H6UAM3</accession>
<dbReference type="InterPro" id="IPR000089">
    <property type="entry name" value="Biotin_lipoyl"/>
</dbReference>
<keyword evidence="4" id="KW-1185">Reference proteome</keyword>
<evidence type="ECO:0000259" key="2">
    <source>
        <dbReference type="PROSITE" id="PS50968"/>
    </source>
</evidence>
<dbReference type="STRING" id="402734.SAMN05660918_1785"/>
<dbReference type="InterPro" id="IPR001882">
    <property type="entry name" value="Biotin_BS"/>
</dbReference>
<evidence type="ECO:0000313" key="3">
    <source>
        <dbReference type="EMBL" id="SEI87674.1"/>
    </source>
</evidence>
<dbReference type="InterPro" id="IPR011053">
    <property type="entry name" value="Single_hybrid_motif"/>
</dbReference>
<dbReference type="PROSITE" id="PS50968">
    <property type="entry name" value="BIOTINYL_LIPOYL"/>
    <property type="match status" value="1"/>
</dbReference>
<dbReference type="Pfam" id="PF00364">
    <property type="entry name" value="Biotin_lipoyl"/>
    <property type="match status" value="1"/>
</dbReference>
<evidence type="ECO:0000256" key="1">
    <source>
        <dbReference type="ARBA" id="ARBA00023267"/>
    </source>
</evidence>
<dbReference type="CDD" id="cd06850">
    <property type="entry name" value="biotinyl_domain"/>
    <property type="match status" value="1"/>
</dbReference>
<gene>
    <name evidence="3" type="ORF">SAMN05660918_1785</name>
</gene>
<dbReference type="AlphaFoldDB" id="A0A1H6UAM3"/>
<dbReference type="InterPro" id="IPR050709">
    <property type="entry name" value="Biotin_Carboxyl_Carrier/Decarb"/>
</dbReference>
<dbReference type="FunFam" id="2.40.50.100:FF:000003">
    <property type="entry name" value="Acetyl-CoA carboxylase biotin carboxyl carrier protein"/>
    <property type="match status" value="1"/>
</dbReference>
<dbReference type="EMBL" id="FNYA01000004">
    <property type="protein sequence ID" value="SEI87674.1"/>
    <property type="molecule type" value="Genomic_DNA"/>
</dbReference>
<reference evidence="4" key="1">
    <citation type="submission" date="2016-10" db="EMBL/GenBank/DDBJ databases">
        <authorList>
            <person name="Varghese N."/>
            <person name="Submissions S."/>
        </authorList>
    </citation>
    <scope>NUCLEOTIDE SEQUENCE [LARGE SCALE GENOMIC DNA]</scope>
    <source>
        <strain evidence="4">DSM 17934</strain>
    </source>
</reference>
<sequence>MSKPYKISVNENQVFNFTENSVTALDAVSVEENHFHILNENTPFQAEVVTADFNSRKYSVKVNGNTYDVSIANELDLLIESMGISVGANKVVNEIKAPMPGLILEVCVAVGQEVTENEPLLILEAMKMENTLVSPRSGKIKSIAVEKSNAVEKGQLLIEFE</sequence>
<name>A0A1H6UAM3_9FLAO</name>
<evidence type="ECO:0000313" key="4">
    <source>
        <dbReference type="Proteomes" id="UP000199702"/>
    </source>
</evidence>
<proteinExistence type="predicted"/>
<keyword evidence="1" id="KW-0092">Biotin</keyword>
<feature type="domain" description="Lipoyl-binding" evidence="2">
    <location>
        <begin position="79"/>
        <end position="161"/>
    </location>
</feature>
<dbReference type="PROSITE" id="PS00188">
    <property type="entry name" value="BIOTIN"/>
    <property type="match status" value="1"/>
</dbReference>
<organism evidence="3 4">
    <name type="scientific">Flavobacterium terrigena</name>
    <dbReference type="NCBI Taxonomy" id="402734"/>
    <lineage>
        <taxon>Bacteria</taxon>
        <taxon>Pseudomonadati</taxon>
        <taxon>Bacteroidota</taxon>
        <taxon>Flavobacteriia</taxon>
        <taxon>Flavobacteriales</taxon>
        <taxon>Flavobacteriaceae</taxon>
        <taxon>Flavobacterium</taxon>
    </lineage>
</organism>